<name>A0ABV8LSR4_9ACTN</name>
<evidence type="ECO:0008006" key="5">
    <source>
        <dbReference type="Google" id="ProtNLM"/>
    </source>
</evidence>
<reference evidence="4" key="1">
    <citation type="journal article" date="2019" name="Int. J. Syst. Evol. Microbiol.">
        <title>The Global Catalogue of Microorganisms (GCM) 10K type strain sequencing project: providing services to taxonomists for standard genome sequencing and annotation.</title>
        <authorList>
            <consortium name="The Broad Institute Genomics Platform"/>
            <consortium name="The Broad Institute Genome Sequencing Center for Infectious Disease"/>
            <person name="Wu L."/>
            <person name="Ma J."/>
        </authorList>
    </citation>
    <scope>NUCLEOTIDE SEQUENCE [LARGE SCALE GENOMIC DNA]</scope>
    <source>
        <strain evidence="4">CGMCC 4.7289</strain>
    </source>
</reference>
<keyword evidence="2" id="KW-1133">Transmembrane helix</keyword>
<evidence type="ECO:0000313" key="3">
    <source>
        <dbReference type="EMBL" id="MFC4133422.1"/>
    </source>
</evidence>
<evidence type="ECO:0000256" key="2">
    <source>
        <dbReference type="SAM" id="Phobius"/>
    </source>
</evidence>
<feature type="transmembrane region" description="Helical" evidence="2">
    <location>
        <begin position="41"/>
        <end position="63"/>
    </location>
</feature>
<evidence type="ECO:0000313" key="4">
    <source>
        <dbReference type="Proteomes" id="UP001595816"/>
    </source>
</evidence>
<feature type="compositionally biased region" description="Gly residues" evidence="1">
    <location>
        <begin position="68"/>
        <end position="77"/>
    </location>
</feature>
<sequence length="310" mass="33016">MTIDEERFAASLHDLADREAPATSAATQVVRRAQRARRLRTALVSTTAVAVVGVLGVVATAVAGVGGGPSGGSGAGGLPAANATRTTEAQPASPALRLVAAAKATSQTSFAFTAKVHVLDDDRGKKSSHDSTYVGAFDPRLQQGFIRNPKAKWGELRIVDGFLYQNKADFWIKRNGLDVLVYLVDAGSVGLLNPMVTADFMEQMTVIQKEGEVASLGTSGSGDATVERYAFSATIHPTDSDEPKSVPISGTAEVNLKSGLISKIAYESTFEWRPDDDPKSAYFRAHYTAEWIYSDFGLAVNVEIPANIRH</sequence>
<keyword evidence="4" id="KW-1185">Reference proteome</keyword>
<dbReference type="RefSeq" id="WP_253763972.1">
    <property type="nucleotide sequence ID" value="NZ_JAMZDZ010000001.1"/>
</dbReference>
<evidence type="ECO:0000256" key="1">
    <source>
        <dbReference type="SAM" id="MobiDB-lite"/>
    </source>
</evidence>
<accession>A0ABV8LSR4</accession>
<comment type="caution">
    <text evidence="3">The sequence shown here is derived from an EMBL/GenBank/DDBJ whole genome shotgun (WGS) entry which is preliminary data.</text>
</comment>
<dbReference type="Proteomes" id="UP001595816">
    <property type="component" value="Unassembled WGS sequence"/>
</dbReference>
<keyword evidence="2" id="KW-0472">Membrane</keyword>
<organism evidence="3 4">
    <name type="scientific">Hamadaea flava</name>
    <dbReference type="NCBI Taxonomy" id="1742688"/>
    <lineage>
        <taxon>Bacteria</taxon>
        <taxon>Bacillati</taxon>
        <taxon>Actinomycetota</taxon>
        <taxon>Actinomycetes</taxon>
        <taxon>Micromonosporales</taxon>
        <taxon>Micromonosporaceae</taxon>
        <taxon>Hamadaea</taxon>
    </lineage>
</organism>
<dbReference type="EMBL" id="JBHSAY010000010">
    <property type="protein sequence ID" value="MFC4133422.1"/>
    <property type="molecule type" value="Genomic_DNA"/>
</dbReference>
<protein>
    <recommendedName>
        <fullName evidence="5">Tat pathway signal sequence domain protein</fullName>
    </recommendedName>
</protein>
<feature type="region of interest" description="Disordered" evidence="1">
    <location>
        <begin position="68"/>
        <end position="89"/>
    </location>
</feature>
<proteinExistence type="predicted"/>
<keyword evidence="2" id="KW-0812">Transmembrane</keyword>
<gene>
    <name evidence="3" type="ORF">ACFOZ4_22655</name>
</gene>